<dbReference type="EMBL" id="KZ678136">
    <property type="protein sequence ID" value="PSN65779.1"/>
    <property type="molecule type" value="Genomic_DNA"/>
</dbReference>
<dbReference type="STRING" id="1448308.A0A2T2NK92"/>
<evidence type="ECO:0000256" key="1">
    <source>
        <dbReference type="ARBA" id="ARBA00022737"/>
    </source>
</evidence>
<dbReference type="Pfam" id="PF24883">
    <property type="entry name" value="NPHP3_N"/>
    <property type="match status" value="1"/>
</dbReference>
<dbReference type="Proteomes" id="UP000240883">
    <property type="component" value="Unassembled WGS sequence"/>
</dbReference>
<evidence type="ECO:0000313" key="3">
    <source>
        <dbReference type="EMBL" id="PSN65779.1"/>
    </source>
</evidence>
<accession>A0A2T2NK92</accession>
<evidence type="ECO:0000313" key="4">
    <source>
        <dbReference type="Proteomes" id="UP000240883"/>
    </source>
</evidence>
<keyword evidence="4" id="KW-1185">Reference proteome</keyword>
<dbReference type="Gene3D" id="3.40.50.300">
    <property type="entry name" value="P-loop containing nucleotide triphosphate hydrolases"/>
    <property type="match status" value="1"/>
</dbReference>
<dbReference type="PANTHER" id="PTHR10039">
    <property type="entry name" value="AMELOGENIN"/>
    <property type="match status" value="1"/>
</dbReference>
<proteinExistence type="predicted"/>
<dbReference type="OrthoDB" id="195446at2759"/>
<organism evidence="3 4">
    <name type="scientific">Corynespora cassiicola Philippines</name>
    <dbReference type="NCBI Taxonomy" id="1448308"/>
    <lineage>
        <taxon>Eukaryota</taxon>
        <taxon>Fungi</taxon>
        <taxon>Dikarya</taxon>
        <taxon>Ascomycota</taxon>
        <taxon>Pezizomycotina</taxon>
        <taxon>Dothideomycetes</taxon>
        <taxon>Pleosporomycetidae</taxon>
        <taxon>Pleosporales</taxon>
        <taxon>Corynesporascaceae</taxon>
        <taxon>Corynespora</taxon>
    </lineage>
</organism>
<evidence type="ECO:0000259" key="2">
    <source>
        <dbReference type="Pfam" id="PF24883"/>
    </source>
</evidence>
<dbReference type="AlphaFoldDB" id="A0A2T2NK92"/>
<gene>
    <name evidence="3" type="ORF">BS50DRAFT_634999</name>
</gene>
<dbReference type="InterPro" id="IPR027417">
    <property type="entry name" value="P-loop_NTPase"/>
</dbReference>
<feature type="domain" description="Nephrocystin 3-like N-terminal" evidence="2">
    <location>
        <begin position="187"/>
        <end position="277"/>
    </location>
</feature>
<dbReference type="InterPro" id="IPR056884">
    <property type="entry name" value="NPHP3-like_N"/>
</dbReference>
<name>A0A2T2NK92_CORCC</name>
<protein>
    <recommendedName>
        <fullName evidence="2">Nephrocystin 3-like N-terminal domain-containing protein</fullName>
    </recommendedName>
</protein>
<sequence length="281" mass="32290">MSFGTSIGDIIKIVELASDVRKRFVDSPAQFKAISSYLSFLLEQIEDVLPNRNLTPENKQKLKEAHTECESVLQAIQAHLKERSDIVNIGSGSKIRRFQVAWKRLQWNENQITEYRERLLLGMRGFNMLLQSLTSDEVFKISQELQKIGIRENNREEARNKKDILDKFSTFDNKAKHQHQLEGRCDGTGQWFLESTEFKQFSSNSSETLVCHGIPGAGKTIIAATAIDHLDGLRQNDSTVGLAYFYFSYDSRFEQTPEVIFKSLAYQLFEQRAEIPDEEEP</sequence>
<reference evidence="3 4" key="1">
    <citation type="journal article" date="2018" name="Front. Microbiol.">
        <title>Genome-Wide Analysis of Corynespora cassiicola Leaf Fall Disease Putative Effectors.</title>
        <authorList>
            <person name="Lopez D."/>
            <person name="Ribeiro S."/>
            <person name="Label P."/>
            <person name="Fumanal B."/>
            <person name="Venisse J.S."/>
            <person name="Kohler A."/>
            <person name="de Oliveira R.R."/>
            <person name="Labutti K."/>
            <person name="Lipzen A."/>
            <person name="Lail K."/>
            <person name="Bauer D."/>
            <person name="Ohm R.A."/>
            <person name="Barry K.W."/>
            <person name="Spatafora J."/>
            <person name="Grigoriev I.V."/>
            <person name="Martin F.M."/>
            <person name="Pujade-Renaud V."/>
        </authorList>
    </citation>
    <scope>NUCLEOTIDE SEQUENCE [LARGE SCALE GENOMIC DNA]</scope>
    <source>
        <strain evidence="3 4">Philippines</strain>
    </source>
</reference>
<keyword evidence="1" id="KW-0677">Repeat</keyword>
<dbReference type="PANTHER" id="PTHR10039:SF15">
    <property type="entry name" value="NACHT DOMAIN-CONTAINING PROTEIN"/>
    <property type="match status" value="1"/>
</dbReference>